<evidence type="ECO:0000256" key="5">
    <source>
        <dbReference type="ARBA" id="ARBA00023237"/>
    </source>
</evidence>
<dbReference type="EMBL" id="JBBEUB010000003">
    <property type="protein sequence ID" value="MEJ2903190.1"/>
    <property type="molecule type" value="Genomic_DNA"/>
</dbReference>
<evidence type="ECO:0000256" key="2">
    <source>
        <dbReference type="ARBA" id="ARBA00006275"/>
    </source>
</evidence>
<evidence type="ECO:0000256" key="4">
    <source>
        <dbReference type="ARBA" id="ARBA00023136"/>
    </source>
</evidence>
<name>A0ABU8NP16_9SPHI</name>
<evidence type="ECO:0000313" key="8">
    <source>
        <dbReference type="EMBL" id="MEJ2903190.1"/>
    </source>
</evidence>
<accession>A0ABU8NP16</accession>
<dbReference type="RefSeq" id="WP_337716545.1">
    <property type="nucleotide sequence ID" value="NZ_JBBEUB010000003.1"/>
</dbReference>
<keyword evidence="9" id="KW-1185">Reference proteome</keyword>
<dbReference type="Pfam" id="PF14322">
    <property type="entry name" value="SusD-like_3"/>
    <property type="match status" value="1"/>
</dbReference>
<dbReference type="Gene3D" id="1.25.40.390">
    <property type="match status" value="1"/>
</dbReference>
<evidence type="ECO:0000259" key="6">
    <source>
        <dbReference type="Pfam" id="PF07980"/>
    </source>
</evidence>
<dbReference type="InterPro" id="IPR033985">
    <property type="entry name" value="SusD-like_N"/>
</dbReference>
<evidence type="ECO:0000259" key="7">
    <source>
        <dbReference type="Pfam" id="PF14322"/>
    </source>
</evidence>
<keyword evidence="3" id="KW-0732">Signal</keyword>
<keyword evidence="5" id="KW-0998">Cell outer membrane</keyword>
<gene>
    <name evidence="8" type="ORF">WAE58_12180</name>
</gene>
<proteinExistence type="inferred from homology"/>
<comment type="similarity">
    <text evidence="2">Belongs to the SusD family.</text>
</comment>
<feature type="domain" description="RagB/SusD" evidence="6">
    <location>
        <begin position="258"/>
        <end position="560"/>
    </location>
</feature>
<keyword evidence="4" id="KW-0472">Membrane</keyword>
<feature type="domain" description="SusD-like N-terminal" evidence="7">
    <location>
        <begin position="61"/>
        <end position="207"/>
    </location>
</feature>
<dbReference type="Pfam" id="PF07980">
    <property type="entry name" value="SusD_RagB"/>
    <property type="match status" value="1"/>
</dbReference>
<dbReference type="PROSITE" id="PS51257">
    <property type="entry name" value="PROKAR_LIPOPROTEIN"/>
    <property type="match status" value="1"/>
</dbReference>
<sequence>MKKFYLIIIISVGLSACNKLDLNPLSEASTGNFYSNQTELELAVNDLYRLVFWGNDNELFGDNEWHRGQLTNAVIGGTMNADDAAVQTYWLNCYKAIARANSFLANKDKAAANTPAAVMLRLEAEMRLIRANQYAKLVTHFGDVPLLTTTLTLEESYGITRTGKDQVLDFIFKELDFAIANLPETYAQAEVKRLTKGAALAVKARTALYVGKYDVARDAAKAVMDLGAANVYSLNASYSQLFLKAGETSKELIISIPRDQAQQVFNGAGYVQDNISRNAGGFGAQLPTRDIVDAYECTDGKPIDESPLYDPKQPFKNRDPRLTATVVEFNTQWLGYNYTPHPDSLTVYSSKQNKSVSNKDSRAVAAFASYTGFLWKKGIDQTWADRLAEDNDAIIIRYAEMLLTYAEAKVELGEADATVLDAINQVRARAYGVTAAQTTLYPAVTTTDLTELRKVVRRERRVEFAKEGLRYMDLIRWHLAEKALTKPVIGLPDPANQNRSKWPFPGITPLDDDGIADYSGFGSDVKALIERKFDKNKQYLWPIPAVERRVNPNITQNLNY</sequence>
<dbReference type="Proteomes" id="UP001378956">
    <property type="component" value="Unassembled WGS sequence"/>
</dbReference>
<reference evidence="8 9" key="1">
    <citation type="submission" date="2024-03" db="EMBL/GenBank/DDBJ databases">
        <title>Sequence of Lycoming College Course Isolates.</title>
        <authorList>
            <person name="Plotts O."/>
            <person name="Newman J."/>
        </authorList>
    </citation>
    <scope>NUCLEOTIDE SEQUENCE [LARGE SCALE GENOMIC DNA]</scope>
    <source>
        <strain evidence="8 9">CJB-3</strain>
    </source>
</reference>
<comment type="caution">
    <text evidence="8">The sequence shown here is derived from an EMBL/GenBank/DDBJ whole genome shotgun (WGS) entry which is preliminary data.</text>
</comment>
<dbReference type="InterPro" id="IPR012944">
    <property type="entry name" value="SusD_RagB_dom"/>
</dbReference>
<evidence type="ECO:0000256" key="3">
    <source>
        <dbReference type="ARBA" id="ARBA00022729"/>
    </source>
</evidence>
<organism evidence="8 9">
    <name type="scientific">Pedobacter panaciterrae</name>
    <dbReference type="NCBI Taxonomy" id="363849"/>
    <lineage>
        <taxon>Bacteria</taxon>
        <taxon>Pseudomonadati</taxon>
        <taxon>Bacteroidota</taxon>
        <taxon>Sphingobacteriia</taxon>
        <taxon>Sphingobacteriales</taxon>
        <taxon>Sphingobacteriaceae</taxon>
        <taxon>Pedobacter</taxon>
    </lineage>
</organism>
<comment type="subcellular location">
    <subcellularLocation>
        <location evidence="1">Cell outer membrane</location>
    </subcellularLocation>
</comment>
<evidence type="ECO:0000256" key="1">
    <source>
        <dbReference type="ARBA" id="ARBA00004442"/>
    </source>
</evidence>
<dbReference type="SUPFAM" id="SSF48452">
    <property type="entry name" value="TPR-like"/>
    <property type="match status" value="1"/>
</dbReference>
<evidence type="ECO:0000313" key="9">
    <source>
        <dbReference type="Proteomes" id="UP001378956"/>
    </source>
</evidence>
<dbReference type="InterPro" id="IPR011990">
    <property type="entry name" value="TPR-like_helical_dom_sf"/>
</dbReference>
<protein>
    <submittedName>
        <fullName evidence="8">RagB/SusD family nutrient uptake outer membrane protein</fullName>
    </submittedName>
</protein>